<sequence>MTFPNLSTSQRMALMEVPTNRRAPVVIDSDTFNEIDDQFAIAWTLLSDDRIDLQAIYAAPFTNNMFDSSHSAISDPMQGMALSFEEIHRVIDRVTPSKTPKVCAGATRYLKDLPTLESTDATVDLIERSKKVEGVLQVVCIGAPTNIASAIKQDPSIIERIHVIWLGGNSCEWENTYEFNMLQDIEASRVLLDSGVALTQIPCFGVANCMASSVPEIQYYLKGTSNIGNYLAEEAPKCPWIGFGNRKVIWDITAVGYVMNPDWFTTEIVSSPILNDNFTYSFNKNRHPIRVVKFIERDELFIDMFKKLIEG</sequence>
<keyword evidence="5" id="KW-1185">Reference proteome</keyword>
<dbReference type="InterPro" id="IPR023186">
    <property type="entry name" value="IUNH"/>
</dbReference>
<dbReference type="GO" id="GO:0016787">
    <property type="term" value="F:hydrolase activity"/>
    <property type="evidence" value="ECO:0007669"/>
    <property type="project" value="UniProtKB-KW"/>
</dbReference>
<protein>
    <submittedName>
        <fullName evidence="4">Nucleoside hydrolase</fullName>
    </submittedName>
</protein>
<organism evidence="4 5">
    <name type="scientific">Vibrio splendidus</name>
    <dbReference type="NCBI Taxonomy" id="29497"/>
    <lineage>
        <taxon>Bacteria</taxon>
        <taxon>Pseudomonadati</taxon>
        <taxon>Pseudomonadota</taxon>
        <taxon>Gammaproteobacteria</taxon>
        <taxon>Vibrionales</taxon>
        <taxon>Vibrionaceae</taxon>
        <taxon>Vibrio</taxon>
    </lineage>
</organism>
<name>A0ABV4LZ94_VIBSP</name>
<evidence type="ECO:0000313" key="4">
    <source>
        <dbReference type="EMBL" id="MEZ8183732.1"/>
    </source>
</evidence>
<dbReference type="Pfam" id="PF01156">
    <property type="entry name" value="IU_nuc_hydro"/>
    <property type="match status" value="1"/>
</dbReference>
<dbReference type="SUPFAM" id="SSF53590">
    <property type="entry name" value="Nucleoside hydrolase"/>
    <property type="match status" value="1"/>
</dbReference>
<evidence type="ECO:0000256" key="2">
    <source>
        <dbReference type="ARBA" id="ARBA00023295"/>
    </source>
</evidence>
<reference evidence="4 5" key="1">
    <citation type="submission" date="2024-06" db="EMBL/GenBank/DDBJ databases">
        <authorList>
            <person name="Steensen K."/>
            <person name="Seneca J."/>
            <person name="Bartlau N."/>
            <person name="Yu A.X."/>
            <person name="Polz M.F."/>
        </authorList>
    </citation>
    <scope>NUCLEOTIDE SEQUENCE [LARGE SCALE GENOMIC DNA]</scope>
    <source>
        <strain evidence="4 5">1F145</strain>
    </source>
</reference>
<dbReference type="InterPro" id="IPR036452">
    <property type="entry name" value="Ribo_hydro-like"/>
</dbReference>
<keyword evidence="1 4" id="KW-0378">Hydrolase</keyword>
<dbReference type="Gene3D" id="3.90.245.10">
    <property type="entry name" value="Ribonucleoside hydrolase-like"/>
    <property type="match status" value="1"/>
</dbReference>
<dbReference type="InterPro" id="IPR001910">
    <property type="entry name" value="Inosine/uridine_hydrolase_dom"/>
</dbReference>
<evidence type="ECO:0000259" key="3">
    <source>
        <dbReference type="Pfam" id="PF01156"/>
    </source>
</evidence>
<dbReference type="PANTHER" id="PTHR12304">
    <property type="entry name" value="INOSINE-URIDINE PREFERRING NUCLEOSIDE HYDROLASE"/>
    <property type="match status" value="1"/>
</dbReference>
<evidence type="ECO:0000313" key="5">
    <source>
        <dbReference type="Proteomes" id="UP001569200"/>
    </source>
</evidence>
<keyword evidence="2" id="KW-0326">Glycosidase</keyword>
<proteinExistence type="predicted"/>
<gene>
    <name evidence="4" type="ORF">ACED33_23940</name>
</gene>
<dbReference type="EMBL" id="JBGOOW010000056">
    <property type="protein sequence ID" value="MEZ8183732.1"/>
    <property type="molecule type" value="Genomic_DNA"/>
</dbReference>
<evidence type="ECO:0000256" key="1">
    <source>
        <dbReference type="ARBA" id="ARBA00022801"/>
    </source>
</evidence>
<dbReference type="RefSeq" id="WP_371691423.1">
    <property type="nucleotide sequence ID" value="NZ_JBGONW010000055.1"/>
</dbReference>
<dbReference type="PANTHER" id="PTHR12304:SF4">
    <property type="entry name" value="URIDINE NUCLEOSIDASE"/>
    <property type="match status" value="1"/>
</dbReference>
<dbReference type="Proteomes" id="UP001569200">
    <property type="component" value="Unassembled WGS sequence"/>
</dbReference>
<accession>A0ABV4LZ94</accession>
<feature type="domain" description="Inosine/uridine-preferring nucleoside hydrolase" evidence="3">
    <location>
        <begin position="25"/>
        <end position="267"/>
    </location>
</feature>
<comment type="caution">
    <text evidence="4">The sequence shown here is derived from an EMBL/GenBank/DDBJ whole genome shotgun (WGS) entry which is preliminary data.</text>
</comment>